<evidence type="ECO:0000256" key="2">
    <source>
        <dbReference type="SAM" id="SignalP"/>
    </source>
</evidence>
<feature type="signal peptide" evidence="2">
    <location>
        <begin position="1"/>
        <end position="21"/>
    </location>
</feature>
<evidence type="ECO:0000256" key="1">
    <source>
        <dbReference type="SAM" id="MobiDB-lite"/>
    </source>
</evidence>
<evidence type="ECO:0000313" key="3">
    <source>
        <dbReference type="EMBL" id="MFD2697061.1"/>
    </source>
</evidence>
<dbReference type="EMBL" id="JBHULZ010000023">
    <property type="protein sequence ID" value="MFD2697061.1"/>
    <property type="molecule type" value="Genomic_DNA"/>
</dbReference>
<proteinExistence type="predicted"/>
<dbReference type="InterPro" id="IPR025737">
    <property type="entry name" value="FApF"/>
</dbReference>
<accession>A0ABW5SB63</accession>
<organism evidence="3 4">
    <name type="scientific">Mesonia sediminis</name>
    <dbReference type="NCBI Taxonomy" id="1703946"/>
    <lineage>
        <taxon>Bacteria</taxon>
        <taxon>Pseudomonadati</taxon>
        <taxon>Bacteroidota</taxon>
        <taxon>Flavobacteriia</taxon>
        <taxon>Flavobacteriales</taxon>
        <taxon>Flavobacteriaceae</taxon>
        <taxon>Mesonia</taxon>
    </lineage>
</organism>
<reference evidence="4" key="1">
    <citation type="journal article" date="2019" name="Int. J. Syst. Evol. Microbiol.">
        <title>The Global Catalogue of Microorganisms (GCM) 10K type strain sequencing project: providing services to taxonomists for standard genome sequencing and annotation.</title>
        <authorList>
            <consortium name="The Broad Institute Genomics Platform"/>
            <consortium name="The Broad Institute Genome Sequencing Center for Infectious Disease"/>
            <person name="Wu L."/>
            <person name="Ma J."/>
        </authorList>
    </citation>
    <scope>NUCLEOTIDE SEQUENCE [LARGE SCALE GENOMIC DNA]</scope>
    <source>
        <strain evidence="4">KCTC 42255</strain>
    </source>
</reference>
<evidence type="ECO:0000313" key="4">
    <source>
        <dbReference type="Proteomes" id="UP001597357"/>
    </source>
</evidence>
<gene>
    <name evidence="3" type="ORF">ACFSQ0_03580</name>
</gene>
<feature type="region of interest" description="Disordered" evidence="1">
    <location>
        <begin position="292"/>
        <end position="319"/>
    </location>
</feature>
<dbReference type="Proteomes" id="UP001597357">
    <property type="component" value="Unassembled WGS sequence"/>
</dbReference>
<protein>
    <submittedName>
        <fullName evidence="3">Transporter</fullName>
    </submittedName>
</protein>
<feature type="chain" id="PRO_5046873692" evidence="2">
    <location>
        <begin position="22"/>
        <end position="319"/>
    </location>
</feature>
<name>A0ABW5SB63_9FLAO</name>
<keyword evidence="4" id="KW-1185">Reference proteome</keyword>
<keyword evidence="2" id="KW-0732">Signal</keyword>
<dbReference type="RefSeq" id="WP_379044228.1">
    <property type="nucleotide sequence ID" value="NZ_JBHULZ010000023.1"/>
</dbReference>
<dbReference type="Pfam" id="PF13557">
    <property type="entry name" value="Phenol_MetA_deg"/>
    <property type="match status" value="1"/>
</dbReference>
<sequence length="319" mass="36600">MKQLFLTISLSLMCFHGFAQYTETINSNRPGASQGAFSVGHKVIQFEMGGLYEQNQHDLTQIDATQWGVDYEFRFGIIMEQLELNLKGRYLSTTEEYIQGGQNIENSYSNFQSNTLAIKYLVYDPYKKRAFEKPNIYSWKANNSFQWRDLIPAVSIYAGANILLGDNNPYLAPGVGKLTPTAALVTQNNWGKWVFVMNFIADRFTSDDPYYSGIFTMTHTLNAQFSVFAEYQAIKNDFYADDLVRLGGAYLFSKDLQLDLYGLTNFKDTPSRWQVGLGLSYRLDNKHEDEIIMEKKQPKQKKNKKVKNSELVDPESELD</sequence>
<comment type="caution">
    <text evidence="3">The sequence shown here is derived from an EMBL/GenBank/DDBJ whole genome shotgun (WGS) entry which is preliminary data.</text>
</comment>